<gene>
    <name evidence="1" type="ORF">MARI151_30190</name>
</gene>
<dbReference type="RefSeq" id="WP_159302841.1">
    <property type="nucleotide sequence ID" value="NZ_LR733271.1"/>
</dbReference>
<accession>A0A653SCR1</accession>
<dbReference type="Proteomes" id="UP000430202">
    <property type="component" value="Unassembled WGS sequence"/>
</dbReference>
<reference evidence="1 2" key="1">
    <citation type="submission" date="2019-10" db="EMBL/GenBank/DDBJ databases">
        <authorList>
            <person name="Karimi E."/>
        </authorList>
    </citation>
    <scope>NUCLEOTIDE SEQUENCE [LARGE SCALE GENOMIC DNA]</scope>
    <source>
        <strain evidence="1">Maribacter sp. 151</strain>
    </source>
</reference>
<dbReference type="EMBL" id="CABWLR010000003">
    <property type="protein sequence ID" value="VXB62577.1"/>
    <property type="molecule type" value="Genomic_DNA"/>
</dbReference>
<organism evidence="1 2">
    <name type="scientific">Maribacter litoralis</name>
    <dbReference type="NCBI Taxonomy" id="2059726"/>
    <lineage>
        <taxon>Bacteria</taxon>
        <taxon>Pseudomonadati</taxon>
        <taxon>Bacteroidota</taxon>
        <taxon>Flavobacteriia</taxon>
        <taxon>Flavobacteriales</taxon>
        <taxon>Flavobacteriaceae</taxon>
        <taxon>Maribacter</taxon>
    </lineage>
</organism>
<sequence>MAVGDSKKIKLDQSLEKLNVESKSTQTIKEDVVLLYKDKNHRIIKELRFESKMNNSKLT</sequence>
<evidence type="ECO:0000313" key="1">
    <source>
        <dbReference type="EMBL" id="VXB62577.1"/>
    </source>
</evidence>
<keyword evidence="2" id="KW-1185">Reference proteome</keyword>
<proteinExistence type="predicted"/>
<name>A0A653SCR1_9FLAO</name>
<protein>
    <submittedName>
        <fullName evidence="1">Uncharacterized protein</fullName>
    </submittedName>
</protein>
<dbReference type="AlphaFoldDB" id="A0A653SCR1"/>
<evidence type="ECO:0000313" key="2">
    <source>
        <dbReference type="Proteomes" id="UP000430202"/>
    </source>
</evidence>